<evidence type="ECO:0000256" key="1">
    <source>
        <dbReference type="SAM" id="MobiDB-lite"/>
    </source>
</evidence>
<reference evidence="2 3" key="1">
    <citation type="submission" date="2021-06" db="EMBL/GenBank/DDBJ databases">
        <title>Caerostris extrusa draft genome.</title>
        <authorList>
            <person name="Kono N."/>
            <person name="Arakawa K."/>
        </authorList>
    </citation>
    <scope>NUCLEOTIDE SEQUENCE [LARGE SCALE GENOMIC DNA]</scope>
</reference>
<evidence type="ECO:0000313" key="2">
    <source>
        <dbReference type="EMBL" id="GIY92908.1"/>
    </source>
</evidence>
<dbReference type="EMBL" id="BPLR01000208">
    <property type="protein sequence ID" value="GIY92908.1"/>
    <property type="molecule type" value="Genomic_DNA"/>
</dbReference>
<evidence type="ECO:0000313" key="3">
    <source>
        <dbReference type="Proteomes" id="UP001054945"/>
    </source>
</evidence>
<accession>A0AAV4XE21</accession>
<protein>
    <submittedName>
        <fullName evidence="2">Uncharacterized protein</fullName>
    </submittedName>
</protein>
<comment type="caution">
    <text evidence="2">The sequence shown here is derived from an EMBL/GenBank/DDBJ whole genome shotgun (WGS) entry which is preliminary data.</text>
</comment>
<feature type="compositionally biased region" description="Basic and acidic residues" evidence="1">
    <location>
        <begin position="18"/>
        <end position="36"/>
    </location>
</feature>
<feature type="region of interest" description="Disordered" evidence="1">
    <location>
        <begin position="14"/>
        <end position="36"/>
    </location>
</feature>
<dbReference type="Proteomes" id="UP001054945">
    <property type="component" value="Unassembled WGS sequence"/>
</dbReference>
<sequence length="109" mass="12124">MPVHSLFICGSTSLTRGRGRENEEWEEASREDSCVGERKKKKKRKDVYVSRISAWNLIFGCLAMGRKRGGEEEKHGGRCGIRIRHATAPPLRMLVDGVAGGHCSSPPLF</sequence>
<organism evidence="2 3">
    <name type="scientific">Caerostris extrusa</name>
    <name type="common">Bark spider</name>
    <name type="synonym">Caerostris bankana</name>
    <dbReference type="NCBI Taxonomy" id="172846"/>
    <lineage>
        <taxon>Eukaryota</taxon>
        <taxon>Metazoa</taxon>
        <taxon>Ecdysozoa</taxon>
        <taxon>Arthropoda</taxon>
        <taxon>Chelicerata</taxon>
        <taxon>Arachnida</taxon>
        <taxon>Araneae</taxon>
        <taxon>Araneomorphae</taxon>
        <taxon>Entelegynae</taxon>
        <taxon>Araneoidea</taxon>
        <taxon>Araneidae</taxon>
        <taxon>Caerostris</taxon>
    </lineage>
</organism>
<keyword evidence="3" id="KW-1185">Reference proteome</keyword>
<dbReference type="AlphaFoldDB" id="A0AAV4XE21"/>
<proteinExistence type="predicted"/>
<gene>
    <name evidence="2" type="ORF">CEXT_506081</name>
</gene>
<name>A0AAV4XE21_CAEEX</name>